<evidence type="ECO:0000313" key="2">
    <source>
        <dbReference type="Proteomes" id="UP000031594"/>
    </source>
</evidence>
<dbReference type="Proteomes" id="UP000031594">
    <property type="component" value="Unassembled WGS sequence"/>
</dbReference>
<protein>
    <submittedName>
        <fullName evidence="1">Uncharacterized protein</fullName>
    </submittedName>
</protein>
<name>A0ABR4ZVV1_9BACT</name>
<accession>A0ABR4ZVV1</accession>
<gene>
    <name evidence="1" type="ORF">A946_10545</name>
</gene>
<dbReference type="RefSeq" id="WP_039722146.1">
    <property type="nucleotide sequence ID" value="NZ_CP037899.1"/>
</dbReference>
<keyword evidence="2" id="KW-1185">Reference proteome</keyword>
<comment type="caution">
    <text evidence="1">The sequence shown here is derived from an EMBL/GenBank/DDBJ whole genome shotgun (WGS) entry which is preliminary data.</text>
</comment>
<dbReference type="EMBL" id="JQNX01000009">
    <property type="protein sequence ID" value="KIE57886.1"/>
    <property type="molecule type" value="Genomic_DNA"/>
</dbReference>
<proteinExistence type="predicted"/>
<reference evidence="1 2" key="1">
    <citation type="submission" date="2014-08" db="EMBL/GenBank/DDBJ databases">
        <title>Methylacidiphilum kamchatkense strain Kam1 draft genome sequence.</title>
        <authorList>
            <person name="Birkeland N.-K."/>
            <person name="Erikstad H.A."/>
        </authorList>
    </citation>
    <scope>NUCLEOTIDE SEQUENCE [LARGE SCALE GENOMIC DNA]</scope>
    <source>
        <strain evidence="1 2">Kam1</strain>
    </source>
</reference>
<sequence>MLPSADPLVPISILKAFGSIFSLSNFPDYDKLAKSSSVQPSCGKPIAYRAKRTVARVGLRPLYIFGLGKKEESLCFLQETLFPFNWLESARSIGYPVAELHRQNALLRKQL</sequence>
<organism evidence="1 2">
    <name type="scientific">Methylacidiphilum kamchatkense Kam1</name>
    <dbReference type="NCBI Taxonomy" id="1202785"/>
    <lineage>
        <taxon>Bacteria</taxon>
        <taxon>Pseudomonadati</taxon>
        <taxon>Verrucomicrobiota</taxon>
        <taxon>Methylacidiphilae</taxon>
        <taxon>Methylacidiphilales</taxon>
        <taxon>Methylacidiphilaceae</taxon>
        <taxon>Methylacidiphilum (ex Ratnadevi et al. 2023)</taxon>
    </lineage>
</organism>
<evidence type="ECO:0000313" key="1">
    <source>
        <dbReference type="EMBL" id="KIE57886.1"/>
    </source>
</evidence>